<dbReference type="Proteomes" id="UP000595437">
    <property type="component" value="Chromosome 9"/>
</dbReference>
<dbReference type="EMBL" id="CP045898">
    <property type="protein sequence ID" value="QQP39919.1"/>
    <property type="molecule type" value="Genomic_DNA"/>
</dbReference>
<proteinExistence type="predicted"/>
<evidence type="ECO:0000313" key="2">
    <source>
        <dbReference type="Proteomes" id="UP000595437"/>
    </source>
</evidence>
<gene>
    <name evidence="1" type="ORF">FKW44_013790</name>
</gene>
<organism evidence="1 2">
    <name type="scientific">Caligus rogercresseyi</name>
    <name type="common">Sea louse</name>
    <dbReference type="NCBI Taxonomy" id="217165"/>
    <lineage>
        <taxon>Eukaryota</taxon>
        <taxon>Metazoa</taxon>
        <taxon>Ecdysozoa</taxon>
        <taxon>Arthropoda</taxon>
        <taxon>Crustacea</taxon>
        <taxon>Multicrustacea</taxon>
        <taxon>Hexanauplia</taxon>
        <taxon>Copepoda</taxon>
        <taxon>Siphonostomatoida</taxon>
        <taxon>Caligidae</taxon>
        <taxon>Caligus</taxon>
    </lineage>
</organism>
<feature type="non-terminal residue" evidence="1">
    <location>
        <position position="94"/>
    </location>
</feature>
<name>A0A7T8GY31_CALRO</name>
<reference evidence="2" key="1">
    <citation type="submission" date="2021-01" db="EMBL/GenBank/DDBJ databases">
        <title>Caligus Genome Assembly.</title>
        <authorList>
            <person name="Gallardo-Escarate C."/>
        </authorList>
    </citation>
    <scope>NUCLEOTIDE SEQUENCE [LARGE SCALE GENOMIC DNA]</scope>
</reference>
<evidence type="ECO:0000313" key="1">
    <source>
        <dbReference type="EMBL" id="QQP39919.1"/>
    </source>
</evidence>
<accession>A0A7T8GY31</accession>
<dbReference type="AlphaFoldDB" id="A0A7T8GY31"/>
<sequence length="94" mass="10948">MPYKTSIQGAKLQCQNCFGLGHTKHVCANKRISVREYVHVLKGMMDRNLSLKKVAMELISMELLRWTKKLPRIWRRKLGLVRAKTLKILCNPNN</sequence>
<protein>
    <submittedName>
        <fullName evidence="1">Uncharacterized protein</fullName>
    </submittedName>
</protein>
<keyword evidence="2" id="KW-1185">Reference proteome</keyword>